<comment type="subunit">
    <text evidence="17">Homotetramer.</text>
</comment>
<dbReference type="InterPro" id="IPR004443">
    <property type="entry name" value="YjeF_N_dom"/>
</dbReference>
<feature type="binding site" evidence="18">
    <location>
        <position position="131"/>
    </location>
    <ligand>
        <name>K(+)</name>
        <dbReference type="ChEBI" id="CHEBI:29103"/>
    </ligand>
</feature>
<feature type="binding site" evidence="17">
    <location>
        <position position="455"/>
    </location>
    <ligand>
        <name>(6S)-NADPHX</name>
        <dbReference type="ChEBI" id="CHEBI:64076"/>
    </ligand>
</feature>
<keyword evidence="13" id="KW-0511">Multifunctional enzyme</keyword>
<dbReference type="PANTHER" id="PTHR12592:SF0">
    <property type="entry name" value="ATP-DEPENDENT (S)-NAD(P)H-HYDRATE DEHYDRATASE"/>
    <property type="match status" value="1"/>
</dbReference>
<evidence type="ECO:0000256" key="17">
    <source>
        <dbReference type="HAMAP-Rule" id="MF_01965"/>
    </source>
</evidence>
<dbReference type="Proteomes" id="UP000317155">
    <property type="component" value="Unassembled WGS sequence"/>
</dbReference>
<dbReference type="Pfam" id="PF01256">
    <property type="entry name" value="Carb_kinase"/>
    <property type="match status" value="1"/>
</dbReference>
<dbReference type="SUPFAM" id="SSF64153">
    <property type="entry name" value="YjeF N-terminal domain-like"/>
    <property type="match status" value="1"/>
</dbReference>
<keyword evidence="10 17" id="KW-0520">NAD</keyword>
<evidence type="ECO:0000256" key="11">
    <source>
        <dbReference type="ARBA" id="ARBA00023235"/>
    </source>
</evidence>
<organism evidence="22 23">
    <name type="scientific">Trichloromonas acetexigens</name>
    <dbReference type="NCBI Taxonomy" id="38815"/>
    <lineage>
        <taxon>Bacteria</taxon>
        <taxon>Pseudomonadati</taxon>
        <taxon>Thermodesulfobacteriota</taxon>
        <taxon>Desulfuromonadia</taxon>
        <taxon>Desulfuromonadales</taxon>
        <taxon>Trichloromonadaceae</taxon>
        <taxon>Trichloromonas</taxon>
    </lineage>
</organism>
<comment type="similarity">
    <text evidence="4 19">In the C-terminal section; belongs to the NnrD/CARKD family.</text>
</comment>
<dbReference type="PROSITE" id="PS51385">
    <property type="entry name" value="YJEF_N"/>
    <property type="match status" value="1"/>
</dbReference>
<evidence type="ECO:0000256" key="15">
    <source>
        <dbReference type="ARBA" id="ARBA00048238"/>
    </source>
</evidence>
<feature type="binding site" evidence="18">
    <location>
        <begin position="135"/>
        <end position="141"/>
    </location>
    <ligand>
        <name>(6S)-NADPHX</name>
        <dbReference type="ChEBI" id="CHEBI:64076"/>
    </ligand>
</feature>
<dbReference type="InterPro" id="IPR036652">
    <property type="entry name" value="YjeF_N_dom_sf"/>
</dbReference>
<dbReference type="NCBIfam" id="TIGR00196">
    <property type="entry name" value="yjeF_cterm"/>
    <property type="match status" value="1"/>
</dbReference>
<comment type="catalytic activity">
    <reaction evidence="15 17 19">
        <text>(6S)-NADHX + ADP = AMP + phosphate + NADH + H(+)</text>
        <dbReference type="Rhea" id="RHEA:32223"/>
        <dbReference type="ChEBI" id="CHEBI:15378"/>
        <dbReference type="ChEBI" id="CHEBI:43474"/>
        <dbReference type="ChEBI" id="CHEBI:57945"/>
        <dbReference type="ChEBI" id="CHEBI:64074"/>
        <dbReference type="ChEBI" id="CHEBI:456215"/>
        <dbReference type="ChEBI" id="CHEBI:456216"/>
        <dbReference type="EC" id="4.2.1.136"/>
    </reaction>
</comment>
<evidence type="ECO:0000256" key="3">
    <source>
        <dbReference type="ARBA" id="ARBA00006001"/>
    </source>
</evidence>
<dbReference type="GO" id="GO:0005524">
    <property type="term" value="F:ATP binding"/>
    <property type="evidence" value="ECO:0007669"/>
    <property type="project" value="UniProtKB-UniRule"/>
</dbReference>
<feature type="binding site" evidence="17">
    <location>
        <position position="336"/>
    </location>
    <ligand>
        <name>(6S)-NADPHX</name>
        <dbReference type="ChEBI" id="CHEBI:64076"/>
    </ligand>
</feature>
<keyword evidence="23" id="KW-1185">Reference proteome</keyword>
<comment type="caution">
    <text evidence="22">The sequence shown here is derived from an EMBL/GenBank/DDBJ whole genome shotgun (WGS) entry which is preliminary data.</text>
</comment>
<keyword evidence="5 18" id="KW-0479">Metal-binding</keyword>
<keyword evidence="7 17" id="KW-0067">ATP-binding</keyword>
<dbReference type="PIRSF" id="PIRSF017184">
    <property type="entry name" value="Nnr"/>
    <property type="match status" value="1"/>
</dbReference>
<keyword evidence="12 17" id="KW-0456">Lyase</keyword>
<feature type="binding site" evidence="18">
    <location>
        <position position="146"/>
    </location>
    <ligand>
        <name>(6S)-NADPHX</name>
        <dbReference type="ChEBI" id="CHEBI:64076"/>
    </ligand>
</feature>
<comment type="cofactor">
    <cofactor evidence="18 19">
        <name>K(+)</name>
        <dbReference type="ChEBI" id="CHEBI:29103"/>
    </cofactor>
    <text evidence="18 19">Binds 1 potassium ion per subunit.</text>
</comment>
<evidence type="ECO:0000256" key="12">
    <source>
        <dbReference type="ARBA" id="ARBA00023239"/>
    </source>
</evidence>
<dbReference type="CDD" id="cd01171">
    <property type="entry name" value="YXKO-related"/>
    <property type="match status" value="1"/>
</dbReference>
<feature type="binding site" evidence="17">
    <location>
        <position position="454"/>
    </location>
    <ligand>
        <name>AMP</name>
        <dbReference type="ChEBI" id="CHEBI:456215"/>
    </ligand>
</feature>
<comment type="similarity">
    <text evidence="17">Belongs to the NnrD/CARKD family.</text>
</comment>
<dbReference type="RefSeq" id="WP_092056187.1">
    <property type="nucleotide sequence ID" value="NZ_FOJJ01000012.1"/>
</dbReference>
<dbReference type="GO" id="GO:0046872">
    <property type="term" value="F:metal ion binding"/>
    <property type="evidence" value="ECO:0007669"/>
    <property type="project" value="UniProtKB-UniRule"/>
</dbReference>
<dbReference type="SUPFAM" id="SSF53613">
    <property type="entry name" value="Ribokinase-like"/>
    <property type="match status" value="1"/>
</dbReference>
<evidence type="ECO:0000256" key="9">
    <source>
        <dbReference type="ARBA" id="ARBA00022958"/>
    </source>
</evidence>
<evidence type="ECO:0000313" key="23">
    <source>
        <dbReference type="Proteomes" id="UP000317155"/>
    </source>
</evidence>
<dbReference type="Pfam" id="PF03853">
    <property type="entry name" value="YjeF_N"/>
    <property type="match status" value="1"/>
</dbReference>
<comment type="similarity">
    <text evidence="3 19">In the N-terminal section; belongs to the NnrE/AIBP family.</text>
</comment>
<proteinExistence type="inferred from homology"/>
<keyword evidence="9 18" id="KW-0630">Potassium</keyword>
<keyword evidence="8 17" id="KW-0521">NADP</keyword>
<evidence type="ECO:0000259" key="21">
    <source>
        <dbReference type="PROSITE" id="PS51385"/>
    </source>
</evidence>
<comment type="cofactor">
    <cofactor evidence="17">
        <name>Mg(2+)</name>
        <dbReference type="ChEBI" id="CHEBI:18420"/>
    </cofactor>
</comment>
<dbReference type="PANTHER" id="PTHR12592">
    <property type="entry name" value="ATP-DEPENDENT (S)-NAD(P)H-HYDRATE DEHYDRATASE FAMILY MEMBER"/>
    <property type="match status" value="1"/>
</dbReference>
<evidence type="ECO:0000256" key="18">
    <source>
        <dbReference type="HAMAP-Rule" id="MF_01966"/>
    </source>
</evidence>
<evidence type="ECO:0000256" key="16">
    <source>
        <dbReference type="ARBA" id="ARBA00049209"/>
    </source>
</evidence>
<dbReference type="EMBL" id="VJVV01000002">
    <property type="protein sequence ID" value="TRO83315.1"/>
    <property type="molecule type" value="Genomic_DNA"/>
</dbReference>
<comment type="function">
    <text evidence="17">Catalyzes the dehydration of the S-form of NAD(P)HX at the expense of ADP, which is converted to AMP. Together with NAD(P)HX epimerase, which catalyzes the epimerization of the S- and R-forms, the enzyme allows the repair of both epimers of NAD(P)HX, a damaged form of NAD(P)H that is a result of enzymatic or heat-dependent hydration.</text>
</comment>
<evidence type="ECO:0000256" key="4">
    <source>
        <dbReference type="ARBA" id="ARBA00009524"/>
    </source>
</evidence>
<keyword evidence="11 18" id="KW-0413">Isomerase</keyword>
<feature type="binding site" evidence="18">
    <location>
        <begin position="59"/>
        <end position="63"/>
    </location>
    <ligand>
        <name>(6S)-NADPHX</name>
        <dbReference type="ChEBI" id="CHEBI:64076"/>
    </ligand>
</feature>
<comment type="similarity">
    <text evidence="18">Belongs to the NnrE/AIBP family.</text>
</comment>
<evidence type="ECO:0000256" key="13">
    <source>
        <dbReference type="ARBA" id="ARBA00023268"/>
    </source>
</evidence>
<dbReference type="GO" id="GO:0110051">
    <property type="term" value="P:metabolite repair"/>
    <property type="evidence" value="ECO:0007669"/>
    <property type="project" value="TreeGrafter"/>
</dbReference>
<evidence type="ECO:0000313" key="22">
    <source>
        <dbReference type="EMBL" id="TRO83315.1"/>
    </source>
</evidence>
<feature type="binding site" evidence="18">
    <location>
        <position position="167"/>
    </location>
    <ligand>
        <name>K(+)</name>
        <dbReference type="ChEBI" id="CHEBI:29103"/>
    </ligand>
</feature>
<feature type="binding site" evidence="18">
    <location>
        <position position="164"/>
    </location>
    <ligand>
        <name>(6S)-NADPHX</name>
        <dbReference type="ChEBI" id="CHEBI:64076"/>
    </ligand>
</feature>
<comment type="catalytic activity">
    <reaction evidence="16 17 19">
        <text>(6S)-NADPHX + ADP = AMP + phosphate + NADPH + H(+)</text>
        <dbReference type="Rhea" id="RHEA:32235"/>
        <dbReference type="ChEBI" id="CHEBI:15378"/>
        <dbReference type="ChEBI" id="CHEBI:43474"/>
        <dbReference type="ChEBI" id="CHEBI:57783"/>
        <dbReference type="ChEBI" id="CHEBI:64076"/>
        <dbReference type="ChEBI" id="CHEBI:456215"/>
        <dbReference type="ChEBI" id="CHEBI:456216"/>
        <dbReference type="EC" id="4.2.1.136"/>
    </reaction>
</comment>
<dbReference type="HAMAP" id="MF_01965">
    <property type="entry name" value="NADHX_dehydratase"/>
    <property type="match status" value="1"/>
</dbReference>
<evidence type="ECO:0000256" key="7">
    <source>
        <dbReference type="ARBA" id="ARBA00022840"/>
    </source>
</evidence>
<evidence type="ECO:0000259" key="20">
    <source>
        <dbReference type="PROSITE" id="PS51383"/>
    </source>
</evidence>
<comment type="function">
    <text evidence="18">Catalyzes the epimerization of the S- and R-forms of NAD(P)HX, a damaged form of NAD(P)H that is a result of enzymatic or heat-dependent hydration. This is a prerequisite for the S-specific NAD(P)H-hydrate dehydratase to allow the repair of both epimers of NAD(P)HX.</text>
</comment>
<dbReference type="OrthoDB" id="9806925at2"/>
<dbReference type="EC" id="4.2.1.136" evidence="19"/>
<dbReference type="NCBIfam" id="TIGR00197">
    <property type="entry name" value="yjeF_nterm"/>
    <property type="match status" value="1"/>
</dbReference>
<dbReference type="GO" id="GO:0052856">
    <property type="term" value="F:NAD(P)HX epimerase activity"/>
    <property type="evidence" value="ECO:0007669"/>
    <property type="project" value="UniProtKB-UniRule"/>
</dbReference>
<feature type="binding site" evidence="17">
    <location>
        <position position="388"/>
    </location>
    <ligand>
        <name>(6S)-NADPHX</name>
        <dbReference type="ChEBI" id="CHEBI:64076"/>
    </ligand>
</feature>
<feature type="domain" description="YjeF N-terminal" evidence="21">
    <location>
        <begin position="9"/>
        <end position="221"/>
    </location>
</feature>
<dbReference type="AlphaFoldDB" id="A0A550JJD3"/>
<gene>
    <name evidence="18" type="primary">nnrE</name>
    <name evidence="17" type="synonym">nnrD</name>
    <name evidence="22" type="ORF">FL622_04320</name>
</gene>
<comment type="function">
    <text evidence="14 19">Bifunctional enzyme that catalyzes the epimerization of the S- and R-forms of NAD(P)HX and the dehydration of the S-form of NAD(P)HX at the expense of ADP, which is converted to AMP. This allows the repair of both epimers of NAD(P)HX, a damaged form of NAD(P)H that is a result of enzymatic or heat-dependent hydration.</text>
</comment>
<evidence type="ECO:0000256" key="2">
    <source>
        <dbReference type="ARBA" id="ARBA00000909"/>
    </source>
</evidence>
<evidence type="ECO:0000256" key="14">
    <source>
        <dbReference type="ARBA" id="ARBA00025153"/>
    </source>
</evidence>
<dbReference type="InterPro" id="IPR029056">
    <property type="entry name" value="Ribokinase-like"/>
</dbReference>
<dbReference type="PROSITE" id="PS51383">
    <property type="entry name" value="YJEF_C_3"/>
    <property type="match status" value="1"/>
</dbReference>
<sequence length="524" mass="54229">MKLLTAARMRELDRQAIEDLGIPGVVLMENAGRGAAERLARCYAEFFPGPVLILAGKGNNGGDGYVIARHLLNWGWQVQTLVLAEPSAIVGDASVNLDILTRMGGQVAFVPDEHRLLTALDELGATRLVVDALFGTGLCAPVRGHYGRAIDWINACGRPVVAVDIPSGVDATHGSLLGKAVRADLTLTFAAPKLGQALYPGWAQVGTLEVLDIGIPATLLAACEEDFRLVTAAEVGPLLPARPATGHKGTFGHLLVVAGSRGKTGAAALAAEGGLRMGAGLVTLGCPLSVQPAMAIKLTEVMTASLAEVDGALALAAGEALRDLWRDKEALAVGPGLGTSEETTELVRKLVRECPLPMVIDADGLNALGPYPSFLRDIPDLQAVLTPHPGEMSRLTGTSVADIEADRVGAARRFALDYRVTLVLKGARTIVALPDGRVRITAGGNPGMASGGMGDALTGIIGGLLAQGLTVESAAVLGVYLHALAGDRLAVRQGNSGLFASDLLRELPAARAALAAGEIEDRLC</sequence>
<evidence type="ECO:0000256" key="10">
    <source>
        <dbReference type="ARBA" id="ARBA00023027"/>
    </source>
</evidence>
<dbReference type="GO" id="GO:0052855">
    <property type="term" value="F:ADP-dependent NAD(P)H-hydrate dehydratase activity"/>
    <property type="evidence" value="ECO:0007669"/>
    <property type="project" value="UniProtKB-UniRule"/>
</dbReference>
<dbReference type="Gene3D" id="3.40.1190.20">
    <property type="match status" value="1"/>
</dbReference>
<evidence type="ECO:0000256" key="5">
    <source>
        <dbReference type="ARBA" id="ARBA00022723"/>
    </source>
</evidence>
<feature type="binding site" evidence="18">
    <location>
        <position position="60"/>
    </location>
    <ligand>
        <name>K(+)</name>
        <dbReference type="ChEBI" id="CHEBI:29103"/>
    </ligand>
</feature>
<feature type="binding site" evidence="17">
    <location>
        <begin position="425"/>
        <end position="429"/>
    </location>
    <ligand>
        <name>AMP</name>
        <dbReference type="ChEBI" id="CHEBI:456215"/>
    </ligand>
</feature>
<evidence type="ECO:0000256" key="6">
    <source>
        <dbReference type="ARBA" id="ARBA00022741"/>
    </source>
</evidence>
<dbReference type="Gene3D" id="3.40.50.10260">
    <property type="entry name" value="YjeF N-terminal domain"/>
    <property type="match status" value="1"/>
</dbReference>
<name>A0A550JJD3_9BACT</name>
<reference evidence="22 23" key="1">
    <citation type="submission" date="2019-07" db="EMBL/GenBank/DDBJ databases">
        <title>Insights of Desulfuromonas acetexigens electromicrobiology.</title>
        <authorList>
            <person name="Katuri K."/>
            <person name="Sapireddy V."/>
            <person name="Shaw D.R."/>
            <person name="Saikaly P."/>
        </authorList>
    </citation>
    <scope>NUCLEOTIDE SEQUENCE [LARGE SCALE GENOMIC DNA]</scope>
    <source>
        <strain evidence="22 23">2873</strain>
    </source>
</reference>
<dbReference type="EC" id="5.1.99.6" evidence="19"/>
<dbReference type="InterPro" id="IPR030677">
    <property type="entry name" value="Nnr"/>
</dbReference>
<dbReference type="GO" id="GO:0046496">
    <property type="term" value="P:nicotinamide nucleotide metabolic process"/>
    <property type="evidence" value="ECO:0007669"/>
    <property type="project" value="UniProtKB-UniRule"/>
</dbReference>
<evidence type="ECO:0000256" key="1">
    <source>
        <dbReference type="ARBA" id="ARBA00000013"/>
    </source>
</evidence>
<dbReference type="HAMAP" id="MF_01966">
    <property type="entry name" value="NADHX_epimerase"/>
    <property type="match status" value="1"/>
</dbReference>
<dbReference type="InterPro" id="IPR000631">
    <property type="entry name" value="CARKD"/>
</dbReference>
<comment type="catalytic activity">
    <reaction evidence="2 18 19">
        <text>(6R)-NADPHX = (6S)-NADPHX</text>
        <dbReference type="Rhea" id="RHEA:32227"/>
        <dbReference type="ChEBI" id="CHEBI:64076"/>
        <dbReference type="ChEBI" id="CHEBI:64077"/>
        <dbReference type="EC" id="5.1.99.6"/>
    </reaction>
</comment>
<accession>A0A550JJD3</accession>
<protein>
    <recommendedName>
        <fullName evidence="19">Bifunctional NAD(P)H-hydrate repair enzyme</fullName>
    </recommendedName>
    <alternativeName>
        <fullName evidence="19">Nicotinamide nucleotide repair protein</fullName>
    </alternativeName>
    <domain>
        <recommendedName>
            <fullName evidence="19">ADP-dependent (S)-NAD(P)H-hydrate dehydratase</fullName>
            <ecNumber evidence="19">4.2.1.136</ecNumber>
        </recommendedName>
        <alternativeName>
            <fullName evidence="19">ADP-dependent NAD(P)HX dehydratase</fullName>
        </alternativeName>
    </domain>
    <domain>
        <recommendedName>
            <fullName evidence="19">NAD(P)H-hydrate epimerase</fullName>
            <ecNumber evidence="19">5.1.99.6</ecNumber>
        </recommendedName>
    </domain>
</protein>
<feature type="domain" description="YjeF C-terminal" evidence="20">
    <location>
        <begin position="231"/>
        <end position="514"/>
    </location>
</feature>
<feature type="binding site" evidence="17">
    <location>
        <position position="266"/>
    </location>
    <ligand>
        <name>(6S)-NADPHX</name>
        <dbReference type="ChEBI" id="CHEBI:64076"/>
    </ligand>
</feature>
<comment type="catalytic activity">
    <reaction evidence="1 18 19">
        <text>(6R)-NADHX = (6S)-NADHX</text>
        <dbReference type="Rhea" id="RHEA:32215"/>
        <dbReference type="ChEBI" id="CHEBI:64074"/>
        <dbReference type="ChEBI" id="CHEBI:64075"/>
        <dbReference type="EC" id="5.1.99.6"/>
    </reaction>
</comment>
<keyword evidence="6 17" id="KW-0547">Nucleotide-binding</keyword>
<evidence type="ECO:0000256" key="8">
    <source>
        <dbReference type="ARBA" id="ARBA00022857"/>
    </source>
</evidence>
<evidence type="ECO:0000256" key="19">
    <source>
        <dbReference type="PIRNR" id="PIRNR017184"/>
    </source>
</evidence>